<evidence type="ECO:0000313" key="3">
    <source>
        <dbReference type="Proteomes" id="UP001176941"/>
    </source>
</evidence>
<feature type="region of interest" description="Disordered" evidence="1">
    <location>
        <begin position="21"/>
        <end position="63"/>
    </location>
</feature>
<reference evidence="2" key="1">
    <citation type="submission" date="2023-04" db="EMBL/GenBank/DDBJ databases">
        <authorList>
            <consortium name="ELIXIR-Norway"/>
        </authorList>
    </citation>
    <scope>NUCLEOTIDE SEQUENCE [LARGE SCALE GENOMIC DNA]</scope>
</reference>
<name>A0ABN8Y899_RANTA</name>
<proteinExistence type="predicted"/>
<evidence type="ECO:0000313" key="2">
    <source>
        <dbReference type="EMBL" id="CAI9157783.1"/>
    </source>
</evidence>
<organism evidence="2 3">
    <name type="scientific">Rangifer tarandus platyrhynchus</name>
    <name type="common">Svalbard reindeer</name>
    <dbReference type="NCBI Taxonomy" id="3082113"/>
    <lineage>
        <taxon>Eukaryota</taxon>
        <taxon>Metazoa</taxon>
        <taxon>Chordata</taxon>
        <taxon>Craniata</taxon>
        <taxon>Vertebrata</taxon>
        <taxon>Euteleostomi</taxon>
        <taxon>Mammalia</taxon>
        <taxon>Eutheria</taxon>
        <taxon>Laurasiatheria</taxon>
        <taxon>Artiodactyla</taxon>
        <taxon>Ruminantia</taxon>
        <taxon>Pecora</taxon>
        <taxon>Cervidae</taxon>
        <taxon>Odocoileinae</taxon>
        <taxon>Rangifer</taxon>
    </lineage>
</organism>
<accession>A0ABN8Y899</accession>
<sequence>MMPQPVSRQLHSWGIQAQLHQIHTQEDSQQRYGAPPELEQPEQPEGKGAKILDPSLDPTRTVTASLSPHGALMREELTLGGFHTLLACGHNAPDAREERRHNQRCSKARETSEPEPGRRSPSPGAWLFD</sequence>
<protein>
    <submittedName>
        <fullName evidence="2">Uncharacterized protein</fullName>
    </submittedName>
</protein>
<feature type="compositionally biased region" description="Low complexity" evidence="1">
    <location>
        <begin position="119"/>
        <end position="129"/>
    </location>
</feature>
<evidence type="ECO:0000256" key="1">
    <source>
        <dbReference type="SAM" id="MobiDB-lite"/>
    </source>
</evidence>
<feature type="compositionally biased region" description="Basic and acidic residues" evidence="1">
    <location>
        <begin position="107"/>
        <end position="118"/>
    </location>
</feature>
<dbReference type="Proteomes" id="UP001176941">
    <property type="component" value="Chromosome 16"/>
</dbReference>
<feature type="region of interest" description="Disordered" evidence="1">
    <location>
        <begin position="91"/>
        <end position="129"/>
    </location>
</feature>
<gene>
    <name evidence="2" type="ORF">MRATA1EN1_LOCUS6745</name>
</gene>
<dbReference type="EMBL" id="OX459952">
    <property type="protein sequence ID" value="CAI9157783.1"/>
    <property type="molecule type" value="Genomic_DNA"/>
</dbReference>
<keyword evidence="3" id="KW-1185">Reference proteome</keyword>